<evidence type="ECO:0000256" key="3">
    <source>
        <dbReference type="ARBA" id="ARBA00022448"/>
    </source>
</evidence>
<keyword evidence="6 7" id="KW-0472">Membrane</keyword>
<dbReference type="OrthoDB" id="627262at2759"/>
<dbReference type="HOGENOM" id="CLU_015477_2_0_1"/>
<reference evidence="8" key="2">
    <citation type="submission" date="2017-06" db="EMBL/GenBank/DDBJ databases">
        <title>WGS assembly of Brachypodium distachyon.</title>
        <authorList>
            <consortium name="The International Brachypodium Initiative"/>
            <person name="Lucas S."/>
            <person name="Harmon-Smith M."/>
            <person name="Lail K."/>
            <person name="Tice H."/>
            <person name="Grimwood J."/>
            <person name="Bruce D."/>
            <person name="Barry K."/>
            <person name="Shu S."/>
            <person name="Lindquist E."/>
            <person name="Wang M."/>
            <person name="Pitluck S."/>
            <person name="Vogel J.P."/>
            <person name="Garvin D.F."/>
            <person name="Mockler T.C."/>
            <person name="Schmutz J."/>
            <person name="Rokhsar D."/>
            <person name="Bevan M.W."/>
        </authorList>
    </citation>
    <scope>NUCLEOTIDE SEQUENCE</scope>
    <source>
        <strain evidence="8">Bd21</strain>
    </source>
</reference>
<feature type="transmembrane region" description="Helical" evidence="7">
    <location>
        <begin position="35"/>
        <end position="54"/>
    </location>
</feature>
<comment type="subcellular location">
    <subcellularLocation>
        <location evidence="1">Membrane</location>
        <topology evidence="1">Multi-pass membrane protein</topology>
    </subcellularLocation>
</comment>
<dbReference type="Gramene" id="KQK06957">
    <property type="protein sequence ID" value="KQK06957"/>
    <property type="gene ID" value="BRADI_2g31720v3"/>
</dbReference>
<accession>I1HKS1</accession>
<dbReference type="InterPro" id="IPR004813">
    <property type="entry name" value="OPT"/>
</dbReference>
<keyword evidence="10" id="KW-1185">Reference proteome</keyword>
<comment type="similarity">
    <text evidence="2">Belongs to the YSL (TC 2.A.67.2) family.</text>
</comment>
<dbReference type="Pfam" id="PF03169">
    <property type="entry name" value="OPT"/>
    <property type="match status" value="1"/>
</dbReference>
<evidence type="ECO:0000256" key="5">
    <source>
        <dbReference type="ARBA" id="ARBA00022989"/>
    </source>
</evidence>
<feature type="transmembrane region" description="Helical" evidence="7">
    <location>
        <begin position="553"/>
        <end position="573"/>
    </location>
</feature>
<dbReference type="eggNOG" id="ENOG502QQ2H">
    <property type="taxonomic scope" value="Eukaryota"/>
</dbReference>
<evidence type="ECO:0000256" key="1">
    <source>
        <dbReference type="ARBA" id="ARBA00004141"/>
    </source>
</evidence>
<keyword evidence="3" id="KW-0813">Transport</keyword>
<feature type="transmembrane region" description="Helical" evidence="7">
    <location>
        <begin position="66"/>
        <end position="85"/>
    </location>
</feature>
<protein>
    <submittedName>
        <fullName evidence="8 9">Uncharacterized protein</fullName>
    </submittedName>
</protein>
<dbReference type="GeneID" id="100824588"/>
<dbReference type="RefSeq" id="XP_003566411.1">
    <property type="nucleotide sequence ID" value="XM_003566363.3"/>
</dbReference>
<gene>
    <name evidence="9" type="primary">LOC100824588</name>
    <name evidence="8" type="ORF">BRADI_2g31720v3</name>
</gene>
<feature type="transmembrane region" description="Helical" evidence="7">
    <location>
        <begin position="149"/>
        <end position="167"/>
    </location>
</feature>
<feature type="transmembrane region" description="Helical" evidence="7">
    <location>
        <begin position="487"/>
        <end position="507"/>
    </location>
</feature>
<name>I1HKS1_BRADI</name>
<feature type="transmembrane region" description="Helical" evidence="7">
    <location>
        <begin position="208"/>
        <end position="226"/>
    </location>
</feature>
<dbReference type="GO" id="GO:0035673">
    <property type="term" value="F:oligopeptide transmembrane transporter activity"/>
    <property type="evidence" value="ECO:0007669"/>
    <property type="project" value="InterPro"/>
</dbReference>
<feature type="transmembrane region" description="Helical" evidence="7">
    <location>
        <begin position="623"/>
        <end position="647"/>
    </location>
</feature>
<keyword evidence="5 7" id="KW-1133">Transmembrane helix</keyword>
<reference evidence="9" key="3">
    <citation type="submission" date="2018-08" db="UniProtKB">
        <authorList>
            <consortium name="EnsemblPlants"/>
        </authorList>
    </citation>
    <scope>IDENTIFICATION</scope>
    <source>
        <strain evidence="9">cv. Bd21</strain>
    </source>
</reference>
<evidence type="ECO:0000256" key="7">
    <source>
        <dbReference type="SAM" id="Phobius"/>
    </source>
</evidence>
<keyword evidence="4 7" id="KW-0812">Transmembrane</keyword>
<evidence type="ECO:0000313" key="8">
    <source>
        <dbReference type="EMBL" id="KQK06957.1"/>
    </source>
</evidence>
<dbReference type="NCBIfam" id="TIGR00728">
    <property type="entry name" value="OPT_sfam"/>
    <property type="match status" value="1"/>
</dbReference>
<evidence type="ECO:0000313" key="9">
    <source>
        <dbReference type="EnsemblPlants" id="KQK06957"/>
    </source>
</evidence>
<feature type="transmembrane region" description="Helical" evidence="7">
    <location>
        <begin position="401"/>
        <end position="424"/>
    </location>
</feature>
<dbReference type="EMBL" id="CM000881">
    <property type="protein sequence ID" value="KQK06957.1"/>
    <property type="molecule type" value="Genomic_DNA"/>
</dbReference>
<feature type="transmembrane region" description="Helical" evidence="7">
    <location>
        <begin position="306"/>
        <end position="329"/>
    </location>
</feature>
<dbReference type="PANTHER" id="PTHR31645">
    <property type="entry name" value="OLIGOPEPTIDE TRANSPORTER YGL114W-RELATED"/>
    <property type="match status" value="1"/>
</dbReference>
<evidence type="ECO:0000256" key="2">
    <source>
        <dbReference type="ARBA" id="ARBA00010276"/>
    </source>
</evidence>
<feature type="transmembrane region" description="Helical" evidence="7">
    <location>
        <begin position="246"/>
        <end position="263"/>
    </location>
</feature>
<evidence type="ECO:0000313" key="10">
    <source>
        <dbReference type="Proteomes" id="UP000008810"/>
    </source>
</evidence>
<feature type="transmembrane region" description="Helical" evidence="7">
    <location>
        <begin position="593"/>
        <end position="616"/>
    </location>
</feature>
<organism evidence="8">
    <name type="scientific">Brachypodium distachyon</name>
    <name type="common">Purple false brome</name>
    <name type="synonym">Trachynia distachya</name>
    <dbReference type="NCBI Taxonomy" id="15368"/>
    <lineage>
        <taxon>Eukaryota</taxon>
        <taxon>Viridiplantae</taxon>
        <taxon>Streptophyta</taxon>
        <taxon>Embryophyta</taxon>
        <taxon>Tracheophyta</taxon>
        <taxon>Spermatophyta</taxon>
        <taxon>Magnoliopsida</taxon>
        <taxon>Liliopsida</taxon>
        <taxon>Poales</taxon>
        <taxon>Poaceae</taxon>
        <taxon>BOP clade</taxon>
        <taxon>Pooideae</taxon>
        <taxon>Stipodae</taxon>
        <taxon>Brachypodieae</taxon>
        <taxon>Brachypodium</taxon>
    </lineage>
</organism>
<dbReference type="KEGG" id="bdi:100824588"/>
<dbReference type="Proteomes" id="UP000008810">
    <property type="component" value="Chromosome 2"/>
</dbReference>
<sequence length="684" mass="74582">MDAMISDPSLAMSVERAFEKQPLAGTLDQVTPRSVVIAVVLSIVFGFVSLKLQMTAGVLPSLNMPITVLSYIFLKWFVGLLRTCGLPAPPCTRQETVLIVTTVITVGNLAITGGFALYITSMTSVVATSLGEEHPDPKNIVDNFPTGQWMLFLFLVGLMGIFTSVPLNQVMILDYRLLFPTGTAQAHLINSFHTPQGAYLAKMQVASIFKFFIGSFSWAAFSWLYTAGKDCGFSSFPLFGLELYKHRFFFDFSATYIGVGMMVPPMVNISFLSGGMVSWGILFPFLESKNGIWYNASPTSLSGLNGYKIFITVALIVTDGLYTLIMLLITAYNDYRLKRQETDSVVANYLKRHPSLNYDDRKRIEVFLENRIPVSIPVVGYIICATICAVIIPNLFSQISFYHVITIYTIIPMAAVTNTYVAGLTDWNVAYTYAKFTIFIVAAWVAKPGAIVAGLVACGIVVTSLYISSLTTMDIKTGYMTLTSQRAMVFMQIVGITIGSVITPCIFRAFQRSGKAHVPIGSADSAYPCPYAGLYRAIGMIGSAGVDALPKHCLKFCFAAACFAIAINTISLLSQRKGWAIQAYIPSVTVFALPFTIGSAVGIDLCIGSVVMFIWTKMNVQSAVLLSAAVASGLMCGEGLFTFPSALLSLYSVEPPMCMKFIHSGKQVDLTESFFRNMGTPTKP</sequence>
<dbReference type="AlphaFoldDB" id="I1HKS1"/>
<evidence type="ECO:0000256" key="6">
    <source>
        <dbReference type="ARBA" id="ARBA00023136"/>
    </source>
</evidence>
<reference evidence="8 9" key="1">
    <citation type="journal article" date="2010" name="Nature">
        <title>Genome sequencing and analysis of the model grass Brachypodium distachyon.</title>
        <authorList>
            <consortium name="International Brachypodium Initiative"/>
        </authorList>
    </citation>
    <scope>NUCLEOTIDE SEQUENCE [LARGE SCALE GENOMIC DNA]</scope>
    <source>
        <strain evidence="8">Bd21</strain>
        <strain evidence="9">cv. Bd21</strain>
    </source>
</reference>
<feature type="transmembrane region" description="Helical" evidence="7">
    <location>
        <begin position="372"/>
        <end position="395"/>
    </location>
</feature>
<dbReference type="PANTHER" id="PTHR31645:SF9">
    <property type="entry name" value="METAL-NICOTIANAMINE TRANSPORTER YSL4-RELATED"/>
    <property type="match status" value="1"/>
</dbReference>
<dbReference type="GO" id="GO:0016020">
    <property type="term" value="C:membrane"/>
    <property type="evidence" value="ECO:0000318"/>
    <property type="project" value="GO_Central"/>
</dbReference>
<dbReference type="STRING" id="15368.I1HKS1"/>
<proteinExistence type="inferred from homology"/>
<dbReference type="OMA" id="IAMNAQV"/>
<dbReference type="InterPro" id="IPR045035">
    <property type="entry name" value="YSL-like"/>
</dbReference>
<dbReference type="EnsemblPlants" id="KQK06957">
    <property type="protein sequence ID" value="KQK06957"/>
    <property type="gene ID" value="BRADI_2g31720v3"/>
</dbReference>
<feature type="transmembrane region" description="Helical" evidence="7">
    <location>
        <begin position="97"/>
        <end position="119"/>
    </location>
</feature>
<feature type="transmembrane region" description="Helical" evidence="7">
    <location>
        <begin position="436"/>
        <end position="467"/>
    </location>
</feature>
<evidence type="ECO:0000256" key="4">
    <source>
        <dbReference type="ARBA" id="ARBA00022692"/>
    </source>
</evidence>